<dbReference type="OrthoDB" id="35899at2157"/>
<organism evidence="1 2">
    <name type="scientific">Halopelagius inordinatus</name>
    <dbReference type="NCBI Taxonomy" id="553467"/>
    <lineage>
        <taxon>Archaea</taxon>
        <taxon>Methanobacteriati</taxon>
        <taxon>Methanobacteriota</taxon>
        <taxon>Stenosarchaea group</taxon>
        <taxon>Halobacteria</taxon>
        <taxon>Halobacteriales</taxon>
        <taxon>Haloferacaceae</taxon>
    </lineage>
</organism>
<sequence>MKRDAPPFENGDEVTLSTGQTVELPAYTRATMSGVVLPASRTRVADLLPPGLSPVRAGFGTGAVGFLSVEYHDIGRGALDPYDEFAVILAARPDSRTGVASLSVPTGIEGYVWYMPVTTEPARAFGDEIWGYPKVVAEVEITEEDGHRRTTVTADGERVVTMAVEKPPTVTREETITAYTEMDGSLLGTRGDLSGEMGAWPFSRRFAYSLGDHPKAETLRGLELGDRAFGRFYADGEVVFGAGNAV</sequence>
<dbReference type="Gene3D" id="2.40.400.10">
    <property type="entry name" value="Acetoacetate decarboxylase-like"/>
    <property type="match status" value="1"/>
</dbReference>
<dbReference type="GO" id="GO:0016829">
    <property type="term" value="F:lyase activity"/>
    <property type="evidence" value="ECO:0007669"/>
    <property type="project" value="InterPro"/>
</dbReference>
<dbReference type="SUPFAM" id="SSF160104">
    <property type="entry name" value="Acetoacetate decarboxylase-like"/>
    <property type="match status" value="1"/>
</dbReference>
<accession>A0A1I2SII6</accession>
<evidence type="ECO:0000313" key="1">
    <source>
        <dbReference type="EMBL" id="SFG49751.1"/>
    </source>
</evidence>
<reference evidence="2" key="1">
    <citation type="submission" date="2016-10" db="EMBL/GenBank/DDBJ databases">
        <authorList>
            <person name="Varghese N."/>
            <person name="Submissions S."/>
        </authorList>
    </citation>
    <scope>NUCLEOTIDE SEQUENCE [LARGE SCALE GENOMIC DNA]</scope>
    <source>
        <strain evidence="2">CGMCC 1.7739</strain>
    </source>
</reference>
<gene>
    <name evidence="1" type="ORF">SAMN04488063_2228</name>
</gene>
<keyword evidence="2" id="KW-1185">Reference proteome</keyword>
<dbReference type="AlphaFoldDB" id="A0A1I2SII6"/>
<dbReference type="InterPro" id="IPR010451">
    <property type="entry name" value="Acetoacetate_decarboxylase"/>
</dbReference>
<dbReference type="STRING" id="553467.SAMN04488063_2228"/>
<dbReference type="RefSeq" id="WP_092892152.1">
    <property type="nucleotide sequence ID" value="NZ_FOOQ01000002.1"/>
</dbReference>
<dbReference type="InterPro" id="IPR023375">
    <property type="entry name" value="ADC_dom_sf"/>
</dbReference>
<dbReference type="EMBL" id="FOOQ01000002">
    <property type="protein sequence ID" value="SFG49751.1"/>
    <property type="molecule type" value="Genomic_DNA"/>
</dbReference>
<proteinExistence type="predicted"/>
<name>A0A1I2SII6_9EURY</name>
<protein>
    <submittedName>
        <fullName evidence="1">Acetoacetate decarboxylase (ADC)</fullName>
    </submittedName>
</protein>
<dbReference type="Proteomes" id="UP000198876">
    <property type="component" value="Unassembled WGS sequence"/>
</dbReference>
<evidence type="ECO:0000313" key="2">
    <source>
        <dbReference type="Proteomes" id="UP000198876"/>
    </source>
</evidence>
<dbReference type="Pfam" id="PF06314">
    <property type="entry name" value="ADC"/>
    <property type="match status" value="1"/>
</dbReference>